<dbReference type="RefSeq" id="XP_060378731.1">
    <property type="nucleotide sequence ID" value="XM_060526636.1"/>
</dbReference>
<gene>
    <name evidence="1" type="ORF">CTAM01_10621</name>
</gene>
<keyword evidence="2" id="KW-1185">Reference proteome</keyword>
<evidence type="ECO:0000313" key="1">
    <source>
        <dbReference type="EMBL" id="KAK1490695.1"/>
    </source>
</evidence>
<dbReference type="GeneID" id="85410874"/>
<proteinExistence type="predicted"/>
<dbReference type="Proteomes" id="UP001227543">
    <property type="component" value="Unassembled WGS sequence"/>
</dbReference>
<protein>
    <submittedName>
        <fullName evidence="1">Uncharacterized protein</fullName>
    </submittedName>
</protein>
<accession>A0ABQ9R0G1</accession>
<evidence type="ECO:0000313" key="2">
    <source>
        <dbReference type="Proteomes" id="UP001227543"/>
    </source>
</evidence>
<dbReference type="EMBL" id="MLFU01000050">
    <property type="protein sequence ID" value="KAK1490695.1"/>
    <property type="molecule type" value="Genomic_DNA"/>
</dbReference>
<reference evidence="1 2" key="1">
    <citation type="submission" date="2016-10" db="EMBL/GenBank/DDBJ databases">
        <title>The genome sequence of Colletotrichum fioriniae PJ7.</title>
        <authorList>
            <person name="Baroncelli R."/>
        </authorList>
    </citation>
    <scope>NUCLEOTIDE SEQUENCE [LARGE SCALE GENOMIC DNA]</scope>
    <source>
        <strain evidence="1 2">Tom-12</strain>
    </source>
</reference>
<sequence length="93" mass="9585">MGTDSCGDVIPAPRSYRYLSPTAQRHPGASWLRFTAPGINGASAALNCPYTTFAAAAAAAAAAADQPVDAYSDLGPELKLIYTIRTGIPSSIL</sequence>
<organism evidence="1 2">
    <name type="scientific">Colletotrichum tamarilloi</name>
    <dbReference type="NCBI Taxonomy" id="1209934"/>
    <lineage>
        <taxon>Eukaryota</taxon>
        <taxon>Fungi</taxon>
        <taxon>Dikarya</taxon>
        <taxon>Ascomycota</taxon>
        <taxon>Pezizomycotina</taxon>
        <taxon>Sordariomycetes</taxon>
        <taxon>Hypocreomycetidae</taxon>
        <taxon>Glomerellales</taxon>
        <taxon>Glomerellaceae</taxon>
        <taxon>Colletotrichum</taxon>
        <taxon>Colletotrichum acutatum species complex</taxon>
    </lineage>
</organism>
<name>A0ABQ9R0G1_9PEZI</name>
<comment type="caution">
    <text evidence="1">The sequence shown here is derived from an EMBL/GenBank/DDBJ whole genome shotgun (WGS) entry which is preliminary data.</text>
</comment>